<name>A0A0F8GSK9_METMZ</name>
<comment type="caution">
    <text evidence="2">The sequence shown here is derived from an EMBL/GenBank/DDBJ whole genome shotgun (WGS) entry which is preliminary data.</text>
</comment>
<organism evidence="2 3">
    <name type="scientific">Methanosarcina mazei</name>
    <name type="common">Methanosarcina frisia</name>
    <dbReference type="NCBI Taxonomy" id="2209"/>
    <lineage>
        <taxon>Archaea</taxon>
        <taxon>Methanobacteriati</taxon>
        <taxon>Methanobacteriota</taxon>
        <taxon>Stenosarchaea group</taxon>
        <taxon>Methanomicrobia</taxon>
        <taxon>Methanosarcinales</taxon>
        <taxon>Methanosarcinaceae</taxon>
        <taxon>Methanosarcina</taxon>
    </lineage>
</organism>
<evidence type="ECO:0000313" key="2">
    <source>
        <dbReference type="EMBL" id="KKG35375.1"/>
    </source>
</evidence>
<sequence>MRENTSAKYEPHVMVDIVDPGKDGSSPTWKLFYSSMLVIEVILIFAFIWNAWHSVSIPEDYEGKITLDIIFANLVWKRILKCVFILIMFCVIPTAWYTVAGSQRKLEYNTEHSKFRIRIAKGIERFSKYGSENSNNGLAARMLRYVLKRFHFFANPRDVIISFTGINHFDRETGLTTENINESTWVLDHPYKGDHGFNLFAVPKLADTDEVIVANLLEAISTLGPDHLVSTTMISGHNTSYIMDDVEEQLKLPNLSPVREKALWSIYNKFKNRVGTEEPLFIIHIGLPPAVHEHEHIENMRRVRDEFELTLNEVGIETVLIKDPEDLAYIINGMFTGNLVMGKDINEY</sequence>
<protein>
    <submittedName>
        <fullName evidence="2">Uncharacterized protein</fullName>
    </submittedName>
</protein>
<evidence type="ECO:0000313" key="3">
    <source>
        <dbReference type="Proteomes" id="UP000034399"/>
    </source>
</evidence>
<accession>A0A0F8GSK9</accession>
<keyword evidence="1" id="KW-0472">Membrane</keyword>
<feature type="transmembrane region" description="Helical" evidence="1">
    <location>
        <begin position="31"/>
        <end position="52"/>
    </location>
</feature>
<reference evidence="2 3" key="1">
    <citation type="journal article" date="2015" name="ISME J.">
        <title>Genomic and phenotypic differentiation among Methanosarcina mazei populations from Columbia River sediment.</title>
        <authorList>
            <person name="Youngblut N.D."/>
            <person name="Wirth J.S."/>
            <person name="Henriksen J.R."/>
            <person name="Smith M."/>
            <person name="Simon H."/>
            <person name="Metcalf W.W."/>
            <person name="Whitaker R.J."/>
        </authorList>
    </citation>
    <scope>NUCLEOTIDE SEQUENCE [LARGE SCALE GENOMIC DNA]</scope>
    <source>
        <strain evidence="2 3">3.F.A.1A.1</strain>
    </source>
</reference>
<dbReference type="PATRIC" id="fig|2209.61.peg.3383"/>
<dbReference type="Proteomes" id="UP000034399">
    <property type="component" value="Unassembled WGS sequence"/>
</dbReference>
<dbReference type="EMBL" id="JJPA01000071">
    <property type="protein sequence ID" value="KKG35375.1"/>
    <property type="molecule type" value="Genomic_DNA"/>
</dbReference>
<keyword evidence="1" id="KW-1133">Transmembrane helix</keyword>
<keyword evidence="1" id="KW-0812">Transmembrane</keyword>
<dbReference type="AlphaFoldDB" id="A0A0F8GSK9"/>
<evidence type="ECO:0000256" key="1">
    <source>
        <dbReference type="SAM" id="Phobius"/>
    </source>
</evidence>
<dbReference type="RefSeq" id="WP_048044049.1">
    <property type="nucleotide sequence ID" value="NZ_JJPA01000071.1"/>
</dbReference>
<feature type="transmembrane region" description="Helical" evidence="1">
    <location>
        <begin position="79"/>
        <end position="99"/>
    </location>
</feature>
<proteinExistence type="predicted"/>
<gene>
    <name evidence="2" type="ORF">DU52_15715</name>
</gene>